<dbReference type="SMART" id="SM00478">
    <property type="entry name" value="ENDO3c"/>
    <property type="match status" value="1"/>
</dbReference>
<evidence type="ECO:0000313" key="7">
    <source>
        <dbReference type="Proteomes" id="UP000774326"/>
    </source>
</evidence>
<dbReference type="InterPro" id="IPR011257">
    <property type="entry name" value="DNA_glycosylase"/>
</dbReference>
<dbReference type="PANTHER" id="PTHR43003">
    <property type="entry name" value="DNA-3-METHYLADENINE GLYCOSYLASE"/>
    <property type="match status" value="1"/>
</dbReference>
<dbReference type="PANTHER" id="PTHR43003:SF5">
    <property type="entry name" value="DNA-3-METHYLADENINE GLYCOSYLASE"/>
    <property type="match status" value="1"/>
</dbReference>
<keyword evidence="4" id="KW-0732">Signal</keyword>
<organism evidence="6 7">
    <name type="scientific">Wickerhamomyces pijperi</name>
    <name type="common">Yeast</name>
    <name type="synonym">Pichia pijperi</name>
    <dbReference type="NCBI Taxonomy" id="599730"/>
    <lineage>
        <taxon>Eukaryota</taxon>
        <taxon>Fungi</taxon>
        <taxon>Dikarya</taxon>
        <taxon>Ascomycota</taxon>
        <taxon>Saccharomycotina</taxon>
        <taxon>Saccharomycetes</taxon>
        <taxon>Phaffomycetales</taxon>
        <taxon>Wickerhamomycetaceae</taxon>
        <taxon>Wickerhamomyces</taxon>
    </lineage>
</organism>
<dbReference type="InterPro" id="IPR051912">
    <property type="entry name" value="Alkylbase_DNA_Glycosylase/TA"/>
</dbReference>
<name>A0A9P8TQ22_WICPI</name>
<dbReference type="GO" id="GO:0043916">
    <property type="term" value="F:DNA-7-methylguanine glycosylase activity"/>
    <property type="evidence" value="ECO:0007669"/>
    <property type="project" value="TreeGrafter"/>
</dbReference>
<keyword evidence="3" id="KW-0234">DNA repair</keyword>
<proteinExistence type="inferred from homology"/>
<feature type="domain" description="HhH-GPD" evidence="5">
    <location>
        <begin position="294"/>
        <end position="455"/>
    </location>
</feature>
<protein>
    <recommendedName>
        <fullName evidence="5">HhH-GPD domain-containing protein</fullName>
    </recommendedName>
</protein>
<dbReference type="InterPro" id="IPR003265">
    <property type="entry name" value="HhH-GPD_domain"/>
</dbReference>
<feature type="signal peptide" evidence="4">
    <location>
        <begin position="1"/>
        <end position="23"/>
    </location>
</feature>
<evidence type="ECO:0000256" key="4">
    <source>
        <dbReference type="SAM" id="SignalP"/>
    </source>
</evidence>
<dbReference type="GO" id="GO:0032131">
    <property type="term" value="F:alkylated DNA binding"/>
    <property type="evidence" value="ECO:0007669"/>
    <property type="project" value="TreeGrafter"/>
</dbReference>
<reference evidence="6" key="2">
    <citation type="submission" date="2021-01" db="EMBL/GenBank/DDBJ databases">
        <authorList>
            <person name="Schikora-Tamarit M.A."/>
        </authorList>
    </citation>
    <scope>NUCLEOTIDE SEQUENCE</scope>
    <source>
        <strain evidence="6">CBS2887</strain>
    </source>
</reference>
<evidence type="ECO:0000256" key="1">
    <source>
        <dbReference type="ARBA" id="ARBA00010817"/>
    </source>
</evidence>
<dbReference type="OrthoDB" id="415889at2759"/>
<keyword evidence="7" id="KW-1185">Reference proteome</keyword>
<dbReference type="GO" id="GO:0008725">
    <property type="term" value="F:DNA-3-methyladenine glycosylase activity"/>
    <property type="evidence" value="ECO:0007669"/>
    <property type="project" value="TreeGrafter"/>
</dbReference>
<dbReference type="Gene3D" id="1.10.340.30">
    <property type="entry name" value="Hypothetical protein, domain 2"/>
    <property type="match status" value="1"/>
</dbReference>
<evidence type="ECO:0000259" key="5">
    <source>
        <dbReference type="SMART" id="SM00478"/>
    </source>
</evidence>
<dbReference type="FunFam" id="1.10.340.30:FF:000004">
    <property type="entry name" value="DNA-3-methyladenine glycosylase II"/>
    <property type="match status" value="1"/>
</dbReference>
<dbReference type="SUPFAM" id="SSF48150">
    <property type="entry name" value="DNA-glycosylase"/>
    <property type="match status" value="1"/>
</dbReference>
<comment type="similarity">
    <text evidence="1">Belongs to the alkylbase DNA glycosidase AlkA family.</text>
</comment>
<dbReference type="AlphaFoldDB" id="A0A9P8TQ22"/>
<evidence type="ECO:0000313" key="6">
    <source>
        <dbReference type="EMBL" id="KAH3687016.1"/>
    </source>
</evidence>
<dbReference type="Pfam" id="PF00730">
    <property type="entry name" value="HhH-GPD"/>
    <property type="match status" value="1"/>
</dbReference>
<dbReference type="CDD" id="cd00056">
    <property type="entry name" value="ENDO3c"/>
    <property type="match status" value="1"/>
</dbReference>
<dbReference type="GO" id="GO:0032993">
    <property type="term" value="C:protein-DNA complex"/>
    <property type="evidence" value="ECO:0007669"/>
    <property type="project" value="TreeGrafter"/>
</dbReference>
<dbReference type="GO" id="GO:0005634">
    <property type="term" value="C:nucleus"/>
    <property type="evidence" value="ECO:0007669"/>
    <property type="project" value="TreeGrafter"/>
</dbReference>
<evidence type="ECO:0000256" key="3">
    <source>
        <dbReference type="ARBA" id="ARBA00023204"/>
    </source>
</evidence>
<reference evidence="6" key="1">
    <citation type="journal article" date="2021" name="Open Biol.">
        <title>Shared evolutionary footprints suggest mitochondrial oxidative damage underlies multiple complex I losses in fungi.</title>
        <authorList>
            <person name="Schikora-Tamarit M.A."/>
            <person name="Marcet-Houben M."/>
            <person name="Nosek J."/>
            <person name="Gabaldon T."/>
        </authorList>
    </citation>
    <scope>NUCLEOTIDE SEQUENCE</scope>
    <source>
        <strain evidence="6">CBS2887</strain>
    </source>
</reference>
<dbReference type="GO" id="GO:0006307">
    <property type="term" value="P:DNA alkylation repair"/>
    <property type="evidence" value="ECO:0007669"/>
    <property type="project" value="TreeGrafter"/>
</dbReference>
<accession>A0A9P8TQ22</accession>
<feature type="chain" id="PRO_5040430871" description="HhH-GPD domain-containing protein" evidence="4">
    <location>
        <begin position="24"/>
        <end position="480"/>
    </location>
</feature>
<gene>
    <name evidence="6" type="ORF">WICPIJ_002010</name>
</gene>
<evidence type="ECO:0000256" key="2">
    <source>
        <dbReference type="ARBA" id="ARBA00022763"/>
    </source>
</evidence>
<sequence length="480" mass="53281">MFSSMLFCSISSMIRLWFSGLSGSWLNLANSALLSAPPFAKPDCIMDILAVRASLNLTGSLRAAIISGSLACSCCCICGLLRSCCLAVSNCWFIIELPEPVANELAVLLAVTGAVAAVTERDLSLMWKRVPSLNPNEASSTATATASIRTLRSSRRKLKSSAGGESIGLNITSTATDKSPLVEVELEAEATELTPITKKRKTTKAAVNIKYDFKQFEKDLAEKYPIPTTKPIKLPEVYTAQHKPEFIAGLEFIITKDPSLYPLIIHEPFSQFHVDSESSTTTQQHFERICRSIIGQQISGSAALAVEKKFKSIYQDKYPTPEQILLTSSEDLRNAGLSVRKAEYVKSAAEFFTNEQDLDFDKLTNDEIIEKLIKIKGIAEWSAIMFLAFSLKRLDVFAIGDLGVARGVSRYIESRPHILDQLKAGNVQLKKSKFDDKKKRDWKVINDAYVELFADEFKPYRTVLMMIMWRASATNIEVLS</sequence>
<comment type="caution">
    <text evidence="6">The sequence shown here is derived from an EMBL/GenBank/DDBJ whole genome shotgun (WGS) entry which is preliminary data.</text>
</comment>
<dbReference type="GO" id="GO:0006285">
    <property type="term" value="P:base-excision repair, AP site formation"/>
    <property type="evidence" value="ECO:0007669"/>
    <property type="project" value="TreeGrafter"/>
</dbReference>
<dbReference type="Proteomes" id="UP000774326">
    <property type="component" value="Unassembled WGS sequence"/>
</dbReference>
<dbReference type="EMBL" id="JAEUBG010001042">
    <property type="protein sequence ID" value="KAH3687016.1"/>
    <property type="molecule type" value="Genomic_DNA"/>
</dbReference>
<keyword evidence="2" id="KW-0227">DNA damage</keyword>
<dbReference type="Gene3D" id="1.10.1670.40">
    <property type="match status" value="1"/>
</dbReference>